<dbReference type="EMBL" id="JAIXMP010000036">
    <property type="protein sequence ID" value="KAI9249146.1"/>
    <property type="molecule type" value="Genomic_DNA"/>
</dbReference>
<feature type="region of interest" description="Disordered" evidence="1">
    <location>
        <begin position="107"/>
        <end position="134"/>
    </location>
</feature>
<feature type="transmembrane region" description="Helical" evidence="2">
    <location>
        <begin position="35"/>
        <end position="52"/>
    </location>
</feature>
<gene>
    <name evidence="3" type="ORF">BDA99DRAFT_524150</name>
</gene>
<keyword evidence="2" id="KW-0472">Membrane</keyword>
<reference evidence="3" key="1">
    <citation type="journal article" date="2022" name="IScience">
        <title>Evolution of zygomycete secretomes and the origins of terrestrial fungal ecologies.</title>
        <authorList>
            <person name="Chang Y."/>
            <person name="Wang Y."/>
            <person name="Mondo S."/>
            <person name="Ahrendt S."/>
            <person name="Andreopoulos W."/>
            <person name="Barry K."/>
            <person name="Beard J."/>
            <person name="Benny G.L."/>
            <person name="Blankenship S."/>
            <person name="Bonito G."/>
            <person name="Cuomo C."/>
            <person name="Desiro A."/>
            <person name="Gervers K.A."/>
            <person name="Hundley H."/>
            <person name="Kuo A."/>
            <person name="LaButti K."/>
            <person name="Lang B.F."/>
            <person name="Lipzen A."/>
            <person name="O'Donnell K."/>
            <person name="Pangilinan J."/>
            <person name="Reynolds N."/>
            <person name="Sandor L."/>
            <person name="Smith M.E."/>
            <person name="Tsang A."/>
            <person name="Grigoriev I.V."/>
            <person name="Stajich J.E."/>
            <person name="Spatafora J.W."/>
        </authorList>
    </citation>
    <scope>NUCLEOTIDE SEQUENCE</scope>
    <source>
        <strain evidence="3">RSA 2281</strain>
    </source>
</reference>
<feature type="transmembrane region" description="Helical" evidence="2">
    <location>
        <begin position="72"/>
        <end position="102"/>
    </location>
</feature>
<organism evidence="3 4">
    <name type="scientific">Phascolomyces articulosus</name>
    <dbReference type="NCBI Taxonomy" id="60185"/>
    <lineage>
        <taxon>Eukaryota</taxon>
        <taxon>Fungi</taxon>
        <taxon>Fungi incertae sedis</taxon>
        <taxon>Mucoromycota</taxon>
        <taxon>Mucoromycotina</taxon>
        <taxon>Mucoromycetes</taxon>
        <taxon>Mucorales</taxon>
        <taxon>Lichtheimiaceae</taxon>
        <taxon>Phascolomyces</taxon>
    </lineage>
</organism>
<name>A0AAD5P8Y2_9FUNG</name>
<evidence type="ECO:0000313" key="4">
    <source>
        <dbReference type="Proteomes" id="UP001209540"/>
    </source>
</evidence>
<evidence type="ECO:0000256" key="1">
    <source>
        <dbReference type="SAM" id="MobiDB-lite"/>
    </source>
</evidence>
<evidence type="ECO:0000313" key="3">
    <source>
        <dbReference type="EMBL" id="KAI9249146.1"/>
    </source>
</evidence>
<keyword evidence="2" id="KW-1133">Transmembrane helix</keyword>
<sequence length="134" mass="15453">MEGRNNKRFHLVYEPKEEADEEAEDEITEAISSSFFIGVVVLLLLFQLFRLFQKPTLVGCFNVMDKNDRPLLALVVLFSLYIEEAYCLLIVPSVYMCVCVFFGGGGEKEREKEKEIGNKGGREREREREKSYAV</sequence>
<dbReference type="AlphaFoldDB" id="A0AAD5P8Y2"/>
<proteinExistence type="predicted"/>
<protein>
    <submittedName>
        <fullName evidence="3">Uncharacterized protein</fullName>
    </submittedName>
</protein>
<evidence type="ECO:0000256" key="2">
    <source>
        <dbReference type="SAM" id="Phobius"/>
    </source>
</evidence>
<dbReference type="Proteomes" id="UP001209540">
    <property type="component" value="Unassembled WGS sequence"/>
</dbReference>
<keyword evidence="2" id="KW-0812">Transmembrane</keyword>
<accession>A0AAD5P8Y2</accession>
<keyword evidence="4" id="KW-1185">Reference proteome</keyword>
<comment type="caution">
    <text evidence="3">The sequence shown here is derived from an EMBL/GenBank/DDBJ whole genome shotgun (WGS) entry which is preliminary data.</text>
</comment>
<reference evidence="3" key="2">
    <citation type="submission" date="2023-02" db="EMBL/GenBank/DDBJ databases">
        <authorList>
            <consortium name="DOE Joint Genome Institute"/>
            <person name="Mondo S.J."/>
            <person name="Chang Y."/>
            <person name="Wang Y."/>
            <person name="Ahrendt S."/>
            <person name="Andreopoulos W."/>
            <person name="Barry K."/>
            <person name="Beard J."/>
            <person name="Benny G.L."/>
            <person name="Blankenship S."/>
            <person name="Bonito G."/>
            <person name="Cuomo C."/>
            <person name="Desiro A."/>
            <person name="Gervers K.A."/>
            <person name="Hundley H."/>
            <person name="Kuo A."/>
            <person name="LaButti K."/>
            <person name="Lang B.F."/>
            <person name="Lipzen A."/>
            <person name="O'Donnell K."/>
            <person name="Pangilinan J."/>
            <person name="Reynolds N."/>
            <person name="Sandor L."/>
            <person name="Smith M.W."/>
            <person name="Tsang A."/>
            <person name="Grigoriev I.V."/>
            <person name="Stajich J.E."/>
            <person name="Spatafora J.W."/>
        </authorList>
    </citation>
    <scope>NUCLEOTIDE SEQUENCE</scope>
    <source>
        <strain evidence="3">RSA 2281</strain>
    </source>
</reference>